<protein>
    <submittedName>
        <fullName evidence="5">Putative secreted protein (Por secretion system target)</fullName>
    </submittedName>
</protein>
<dbReference type="EMBL" id="PYAS01000004">
    <property type="protein sequence ID" value="PSL30122.1"/>
    <property type="molecule type" value="Genomic_DNA"/>
</dbReference>
<dbReference type="RefSeq" id="WP_106595037.1">
    <property type="nucleotide sequence ID" value="NZ_PYAS01000004.1"/>
</dbReference>
<keyword evidence="3" id="KW-0325">Glycoprotein</keyword>
<evidence type="ECO:0000256" key="2">
    <source>
        <dbReference type="ARBA" id="ARBA00022737"/>
    </source>
</evidence>
<evidence type="ECO:0000313" key="5">
    <source>
        <dbReference type="EMBL" id="PSL30122.1"/>
    </source>
</evidence>
<keyword evidence="2" id="KW-0677">Repeat</keyword>
<name>A0A2P8G818_9BACT</name>
<proteinExistence type="predicted"/>
<evidence type="ECO:0000256" key="1">
    <source>
        <dbReference type="ARBA" id="ARBA00022729"/>
    </source>
</evidence>
<accession>A0A2P8G818</accession>
<keyword evidence="6" id="KW-1185">Reference proteome</keyword>
<dbReference type="SMART" id="SM00191">
    <property type="entry name" value="Int_alpha"/>
    <property type="match status" value="5"/>
</dbReference>
<dbReference type="PANTHER" id="PTHR36220:SF1">
    <property type="entry name" value="GAMMA TUBULIN COMPLEX COMPONENT C-TERMINAL DOMAIN-CONTAINING PROTEIN"/>
    <property type="match status" value="1"/>
</dbReference>
<reference evidence="5 6" key="1">
    <citation type="submission" date="2018-03" db="EMBL/GenBank/DDBJ databases">
        <title>Genomic Encyclopedia of Archaeal and Bacterial Type Strains, Phase II (KMG-II): from individual species to whole genera.</title>
        <authorList>
            <person name="Goeker M."/>
        </authorList>
    </citation>
    <scope>NUCLEOTIDE SEQUENCE [LARGE SCALE GENOMIC DNA]</scope>
    <source>
        <strain evidence="5 6">DSM 29057</strain>
    </source>
</reference>
<dbReference type="InterPro" id="IPR013783">
    <property type="entry name" value="Ig-like_fold"/>
</dbReference>
<dbReference type="Pfam" id="PF18962">
    <property type="entry name" value="Por_Secre_tail"/>
    <property type="match status" value="1"/>
</dbReference>
<evidence type="ECO:0000259" key="4">
    <source>
        <dbReference type="Pfam" id="PF18962"/>
    </source>
</evidence>
<dbReference type="Gene3D" id="2.130.10.130">
    <property type="entry name" value="Integrin alpha, N-terminal"/>
    <property type="match status" value="2"/>
</dbReference>
<dbReference type="InterPro" id="IPR028994">
    <property type="entry name" value="Integrin_alpha_N"/>
</dbReference>
<evidence type="ECO:0000313" key="6">
    <source>
        <dbReference type="Proteomes" id="UP000241964"/>
    </source>
</evidence>
<dbReference type="AlphaFoldDB" id="A0A2P8G818"/>
<dbReference type="Proteomes" id="UP000241964">
    <property type="component" value="Unassembled WGS sequence"/>
</dbReference>
<dbReference type="SUPFAM" id="SSF69318">
    <property type="entry name" value="Integrin alpha N-terminal domain"/>
    <property type="match status" value="1"/>
</dbReference>
<dbReference type="NCBIfam" id="TIGR04183">
    <property type="entry name" value="Por_Secre_tail"/>
    <property type="match status" value="1"/>
</dbReference>
<dbReference type="OrthoDB" id="9803616at2"/>
<dbReference type="Pfam" id="PF14312">
    <property type="entry name" value="FG-GAP_2"/>
    <property type="match status" value="7"/>
</dbReference>
<comment type="caution">
    <text evidence="5">The sequence shown here is derived from an EMBL/GenBank/DDBJ whole genome shotgun (WGS) entry which is preliminary data.</text>
</comment>
<dbReference type="Gene3D" id="2.60.40.10">
    <property type="entry name" value="Immunoglobulins"/>
    <property type="match status" value="1"/>
</dbReference>
<dbReference type="InterPro" id="IPR026444">
    <property type="entry name" value="Secre_tail"/>
</dbReference>
<dbReference type="PANTHER" id="PTHR36220">
    <property type="entry name" value="UNNAMED PRODUCT"/>
    <property type="match status" value="1"/>
</dbReference>
<gene>
    <name evidence="5" type="ORF">CLV60_10464</name>
</gene>
<evidence type="ECO:0000256" key="3">
    <source>
        <dbReference type="ARBA" id="ARBA00023180"/>
    </source>
</evidence>
<feature type="domain" description="Secretion system C-terminal sorting" evidence="4">
    <location>
        <begin position="571"/>
        <end position="640"/>
    </location>
</feature>
<dbReference type="InterPro" id="IPR013519">
    <property type="entry name" value="Int_alpha_beta-p"/>
</dbReference>
<keyword evidence="1" id="KW-0732">Signal</keyword>
<organism evidence="5 6">
    <name type="scientific">Dyadobacter jiangsuensis</name>
    <dbReference type="NCBI Taxonomy" id="1591085"/>
    <lineage>
        <taxon>Bacteria</taxon>
        <taxon>Pseudomonadati</taxon>
        <taxon>Bacteroidota</taxon>
        <taxon>Cytophagia</taxon>
        <taxon>Cytophagales</taxon>
        <taxon>Spirosomataceae</taxon>
        <taxon>Dyadobacter</taxon>
    </lineage>
</organism>
<sequence>MRFNTTSIKKWIFPLMFAASYSHIGLAQWQPTQKIVAADRENLSIFGSSVAISGDYAIVGALGEDDDANGNFSMERAGAAYIFHKVGSVWVQVKKITAPVRSPFMLFGTQVAFNGETLVVSAPYENISLPGGGVANGAGAVYIFQKDAGGSNAWGLVKKITSPQPQTNVTFGNALAISGDYVLIGVPYETDATPDNSLDFAGAAYLYKKDQGGSNNWGLLKRILSSDRSGSDQFGKSVAISGDKAIVGAMQESHDANGLNRVWAAGSAYIFEKNNGGPDSWGQVKKITAPVRAEYDYFGTSVSIDGDYAVVGASQEDEDAAETNTLAHSGSAYIFKRGQGGISNWGLLKKVTATKRVDSQGFGGSVSLKGNHIVVGANTDDNDANDANPVNAAGSVFIFENSGNDDWAMVKKLVASSREGDDSFGYSVALEGKNIIVGASSKDDDENNANSMLNAGAAFVFTNDAVLPVTLTYFTAEKQENQAALTWSTAEETNSSHFEIQRSGTGRNWTVIETITAANQSRVKTSYHAADLSPLPGENLYRLKMVDTDGTFAYSSIKRLFFEGQRLTAFYPNPVGEQLLLDEKMLANAVSVKLLNQAGQPVFQTSKPAAVIKTGHLNAGTYLLQVVQKDGNVTAGRVVIGK</sequence>
<dbReference type="InterPro" id="IPR013517">
    <property type="entry name" value="FG-GAP"/>
</dbReference>